<dbReference type="SUPFAM" id="SSF56112">
    <property type="entry name" value="Protein kinase-like (PK-like)"/>
    <property type="match status" value="1"/>
</dbReference>
<keyword evidence="6" id="KW-0067">ATP-binding</keyword>
<dbReference type="InterPro" id="IPR000719">
    <property type="entry name" value="Prot_kinase_dom"/>
</dbReference>
<evidence type="ECO:0000256" key="9">
    <source>
        <dbReference type="SAM" id="MobiDB-lite"/>
    </source>
</evidence>
<comment type="caution">
    <text evidence="11">The sequence shown here is derived from an EMBL/GenBank/DDBJ whole genome shotgun (WGS) entry which is preliminary data.</text>
</comment>
<sequence>MNTARTCNGCRKYDFCLADGMPDDDSNEYEEMDPSGRYGRYKDILGRGAFKIVYRAFDRVTGLEVAWNQIKVDNVVHSKEDIDRLFSEVHLLKTLKHKNIIRFYHSWLDSDSQTLNFLTELFTSGTLRQFRRRHKCVEMKAIKSWARQILRGLLYLHSHDPPIIHRDLKCDNIFINGNQGEVKIGDLGLAVILRQAYAAHTVLGTPEFMAPELYDEEYTELVDIYAFGMCLLELVNLDYPYSECSNAAQIYKKVSSGIRPAALSRVRNPDLLKFIEECIAPASRRLTARELLMDPFLQFEKDSDYEYNLPFVWKGLPSSDSVDSFHYSSGKNMIKDSPSSSQTFQSLNSKLEAAGITDCVSSEDSRSVTPPSSAFTENEEGQRMDFQVKGKRRSEDIVHLRLRIEQQKGDVRCIGFLFKLGFDTPVSVATEMVSELDISDQNVTRIAEVIDAALQVIAPDWQLGKVTEGEARTHRTSDLAVFSEALHVDWTTDGSSAVSPDQ</sequence>
<dbReference type="Gene3D" id="3.30.200.20">
    <property type="entry name" value="Phosphorylase Kinase, domain 1"/>
    <property type="match status" value="1"/>
</dbReference>
<feature type="compositionally biased region" description="Polar residues" evidence="9">
    <location>
        <begin position="362"/>
        <end position="376"/>
    </location>
</feature>
<keyword evidence="5" id="KW-0418">Kinase</keyword>
<evidence type="ECO:0000256" key="2">
    <source>
        <dbReference type="ARBA" id="ARBA00022527"/>
    </source>
</evidence>
<reference evidence="11" key="1">
    <citation type="submission" date="2021-08" db="EMBL/GenBank/DDBJ databases">
        <title>WGS assembly of Ceratopteris richardii.</title>
        <authorList>
            <person name="Marchant D.B."/>
            <person name="Chen G."/>
            <person name="Jenkins J."/>
            <person name="Shu S."/>
            <person name="Leebens-Mack J."/>
            <person name="Grimwood J."/>
            <person name="Schmutz J."/>
            <person name="Soltis P."/>
            <person name="Soltis D."/>
            <person name="Chen Z.-H."/>
        </authorList>
    </citation>
    <scope>NUCLEOTIDE SEQUENCE</scope>
    <source>
        <strain evidence="11">Whitten #5841</strain>
        <tissue evidence="11">Leaf</tissue>
    </source>
</reference>
<evidence type="ECO:0000256" key="3">
    <source>
        <dbReference type="ARBA" id="ARBA00022679"/>
    </source>
</evidence>
<dbReference type="InterPro" id="IPR008271">
    <property type="entry name" value="Ser/Thr_kinase_AS"/>
</dbReference>
<dbReference type="GO" id="GO:0004674">
    <property type="term" value="F:protein serine/threonine kinase activity"/>
    <property type="evidence" value="ECO:0007669"/>
    <property type="project" value="UniProtKB-KW"/>
</dbReference>
<feature type="domain" description="Protein kinase" evidence="10">
    <location>
        <begin position="39"/>
        <end position="297"/>
    </location>
</feature>
<name>A0A8T2Q8T2_CERRI</name>
<dbReference type="Pfam" id="PF00069">
    <property type="entry name" value="Pkinase"/>
    <property type="match status" value="1"/>
</dbReference>
<dbReference type="Gene3D" id="1.10.510.10">
    <property type="entry name" value="Transferase(Phosphotransferase) domain 1"/>
    <property type="match status" value="1"/>
</dbReference>
<dbReference type="EMBL" id="CM035442">
    <property type="protein sequence ID" value="KAH7280487.1"/>
    <property type="molecule type" value="Genomic_DNA"/>
</dbReference>
<evidence type="ECO:0000256" key="7">
    <source>
        <dbReference type="ARBA" id="ARBA00047899"/>
    </source>
</evidence>
<dbReference type="Proteomes" id="UP000825935">
    <property type="component" value="Chromosome 37"/>
</dbReference>
<evidence type="ECO:0000256" key="6">
    <source>
        <dbReference type="ARBA" id="ARBA00022840"/>
    </source>
</evidence>
<keyword evidence="2" id="KW-0723">Serine/threonine-protein kinase</keyword>
<keyword evidence="12" id="KW-1185">Reference proteome</keyword>
<protein>
    <recommendedName>
        <fullName evidence="1">non-specific serine/threonine protein kinase</fullName>
        <ecNumber evidence="1">2.7.11.1</ecNumber>
    </recommendedName>
</protein>
<dbReference type="FunFam" id="1.10.510.10:FF:000046">
    <property type="entry name" value="probable serine/threonine-protein kinase WNK9"/>
    <property type="match status" value="1"/>
</dbReference>
<comment type="catalytic activity">
    <reaction evidence="7">
        <text>L-threonyl-[protein] + ATP = O-phospho-L-threonyl-[protein] + ADP + H(+)</text>
        <dbReference type="Rhea" id="RHEA:46608"/>
        <dbReference type="Rhea" id="RHEA-COMP:11060"/>
        <dbReference type="Rhea" id="RHEA-COMP:11605"/>
        <dbReference type="ChEBI" id="CHEBI:15378"/>
        <dbReference type="ChEBI" id="CHEBI:30013"/>
        <dbReference type="ChEBI" id="CHEBI:30616"/>
        <dbReference type="ChEBI" id="CHEBI:61977"/>
        <dbReference type="ChEBI" id="CHEBI:456216"/>
        <dbReference type="EC" id="2.7.11.1"/>
    </reaction>
</comment>
<dbReference type="InterPro" id="IPR050588">
    <property type="entry name" value="WNK_Ser-Thr_kinase"/>
</dbReference>
<dbReference type="CDD" id="cd13983">
    <property type="entry name" value="STKc_WNK"/>
    <property type="match status" value="1"/>
</dbReference>
<dbReference type="OrthoDB" id="4062651at2759"/>
<proteinExistence type="predicted"/>
<dbReference type="AlphaFoldDB" id="A0A8T2Q8T2"/>
<dbReference type="PROSITE" id="PS50011">
    <property type="entry name" value="PROTEIN_KINASE_DOM"/>
    <property type="match status" value="1"/>
</dbReference>
<evidence type="ECO:0000313" key="12">
    <source>
        <dbReference type="Proteomes" id="UP000825935"/>
    </source>
</evidence>
<dbReference type="GO" id="GO:0005524">
    <property type="term" value="F:ATP binding"/>
    <property type="evidence" value="ECO:0007669"/>
    <property type="project" value="UniProtKB-KW"/>
</dbReference>
<feature type="region of interest" description="Disordered" evidence="9">
    <location>
        <begin position="362"/>
        <end position="381"/>
    </location>
</feature>
<dbReference type="FunFam" id="3.30.200.20:FF:000075">
    <property type="entry name" value="Probable serine/threonine-protein kinase WNK1"/>
    <property type="match status" value="1"/>
</dbReference>
<dbReference type="Gene3D" id="3.10.20.90">
    <property type="entry name" value="Phosphatidylinositol 3-kinase Catalytic Subunit, Chain A, domain 1"/>
    <property type="match status" value="1"/>
</dbReference>
<evidence type="ECO:0000256" key="5">
    <source>
        <dbReference type="ARBA" id="ARBA00022777"/>
    </source>
</evidence>
<dbReference type="EC" id="2.7.11.1" evidence="1"/>
<evidence type="ECO:0000256" key="4">
    <source>
        <dbReference type="ARBA" id="ARBA00022741"/>
    </source>
</evidence>
<dbReference type="OMA" id="KCIAHVS"/>
<gene>
    <name evidence="11" type="ORF">KP509_37G070100</name>
</gene>
<dbReference type="PANTHER" id="PTHR13902">
    <property type="entry name" value="SERINE/THREONINE-PROTEIN KINASE WNK WITH NO LYSINE -RELATED"/>
    <property type="match status" value="1"/>
</dbReference>
<dbReference type="SMART" id="SM00220">
    <property type="entry name" value="S_TKc"/>
    <property type="match status" value="1"/>
</dbReference>
<evidence type="ECO:0000256" key="1">
    <source>
        <dbReference type="ARBA" id="ARBA00012513"/>
    </source>
</evidence>
<evidence type="ECO:0000256" key="8">
    <source>
        <dbReference type="ARBA" id="ARBA00048679"/>
    </source>
</evidence>
<evidence type="ECO:0000313" key="11">
    <source>
        <dbReference type="EMBL" id="KAH7280487.1"/>
    </source>
</evidence>
<accession>A0A8T2Q8T2</accession>
<keyword evidence="3" id="KW-0808">Transferase</keyword>
<dbReference type="PROSITE" id="PS00108">
    <property type="entry name" value="PROTEIN_KINASE_ST"/>
    <property type="match status" value="1"/>
</dbReference>
<keyword evidence="4" id="KW-0547">Nucleotide-binding</keyword>
<evidence type="ECO:0000259" key="10">
    <source>
        <dbReference type="PROSITE" id="PS50011"/>
    </source>
</evidence>
<organism evidence="11 12">
    <name type="scientific">Ceratopteris richardii</name>
    <name type="common">Triangle waterfern</name>
    <dbReference type="NCBI Taxonomy" id="49495"/>
    <lineage>
        <taxon>Eukaryota</taxon>
        <taxon>Viridiplantae</taxon>
        <taxon>Streptophyta</taxon>
        <taxon>Embryophyta</taxon>
        <taxon>Tracheophyta</taxon>
        <taxon>Polypodiopsida</taxon>
        <taxon>Polypodiidae</taxon>
        <taxon>Polypodiales</taxon>
        <taxon>Pteridineae</taxon>
        <taxon>Pteridaceae</taxon>
        <taxon>Parkerioideae</taxon>
        <taxon>Ceratopteris</taxon>
    </lineage>
</organism>
<dbReference type="InterPro" id="IPR011009">
    <property type="entry name" value="Kinase-like_dom_sf"/>
</dbReference>
<comment type="catalytic activity">
    <reaction evidence="8">
        <text>L-seryl-[protein] + ATP = O-phospho-L-seryl-[protein] + ADP + H(+)</text>
        <dbReference type="Rhea" id="RHEA:17989"/>
        <dbReference type="Rhea" id="RHEA-COMP:9863"/>
        <dbReference type="Rhea" id="RHEA-COMP:11604"/>
        <dbReference type="ChEBI" id="CHEBI:15378"/>
        <dbReference type="ChEBI" id="CHEBI:29999"/>
        <dbReference type="ChEBI" id="CHEBI:30616"/>
        <dbReference type="ChEBI" id="CHEBI:83421"/>
        <dbReference type="ChEBI" id="CHEBI:456216"/>
        <dbReference type="EC" id="2.7.11.1"/>
    </reaction>
</comment>